<dbReference type="STRING" id="74649.A0A2P6PIH9"/>
<evidence type="ECO:0000313" key="2">
    <source>
        <dbReference type="EMBL" id="PRQ21720.1"/>
    </source>
</evidence>
<accession>A0A2P6PIH9</accession>
<dbReference type="Pfam" id="PF01031">
    <property type="entry name" value="Dynamin_M"/>
    <property type="match status" value="1"/>
</dbReference>
<proteinExistence type="predicted"/>
<gene>
    <name evidence="2" type="ORF">RchiOBHm_Chr7g0242331</name>
</gene>
<protein>
    <submittedName>
        <fullName evidence="2">Putative dynamin central domain, Dynamin superfamily</fullName>
    </submittedName>
</protein>
<comment type="caution">
    <text evidence="2">The sequence shown here is derived from an EMBL/GenBank/DDBJ whole genome shotgun (WGS) entry which is preliminary data.</text>
</comment>
<dbReference type="InterPro" id="IPR000375">
    <property type="entry name" value="Dynamin_stalk"/>
</dbReference>
<evidence type="ECO:0000259" key="1">
    <source>
        <dbReference type="Pfam" id="PF01031"/>
    </source>
</evidence>
<keyword evidence="3" id="KW-1185">Reference proteome</keyword>
<reference evidence="2 3" key="1">
    <citation type="journal article" date="2018" name="Nat. Genet.">
        <title>The Rosa genome provides new insights in the design of modern roses.</title>
        <authorList>
            <person name="Bendahmane M."/>
        </authorList>
    </citation>
    <scope>NUCLEOTIDE SEQUENCE [LARGE SCALE GENOMIC DNA]</scope>
    <source>
        <strain evidence="3">cv. Old Blush</strain>
    </source>
</reference>
<dbReference type="AlphaFoldDB" id="A0A2P6PIH9"/>
<dbReference type="EMBL" id="PDCK01000045">
    <property type="protein sequence ID" value="PRQ21720.1"/>
    <property type="molecule type" value="Genomic_DNA"/>
</dbReference>
<name>A0A2P6PIH9_ROSCH</name>
<feature type="domain" description="Dynamin stalk" evidence="1">
    <location>
        <begin position="38"/>
        <end position="215"/>
    </location>
</feature>
<sequence length="353" mass="41120">MREPNQDAVVSGRKIGPIIDVCKEEGIKIPVPTRTRDFPEISKKINDKLTYSLLELHLLPIRISTVDEAFATFMQIMTLTKETLRKILVRGEFDEFLDDEMHGTGKLAEMLKQFSDELDQFHHEYGLRDLKNNFLETKINYILNTRDAVKQDHVDDAGKNKEEQCSLMNTRFVNMVWTYIEQVMLDVLMKQIGRYTHLHLEVSSLSYILLGRMRHMTQQEFIYGVLDDMKKPSTIVVEGIGEIEVLEGLRKYSRDVLSRAFCVKMNEIAHWKMFARIFVERLASHLKLSVANLVDTYMDVEMSDMQMLKGPEYGFGLKEMLEKYPLARKDLQKRIEMLKKAKDICDGIHHGCF</sequence>
<organism evidence="2 3">
    <name type="scientific">Rosa chinensis</name>
    <name type="common">China rose</name>
    <dbReference type="NCBI Taxonomy" id="74649"/>
    <lineage>
        <taxon>Eukaryota</taxon>
        <taxon>Viridiplantae</taxon>
        <taxon>Streptophyta</taxon>
        <taxon>Embryophyta</taxon>
        <taxon>Tracheophyta</taxon>
        <taxon>Spermatophyta</taxon>
        <taxon>Magnoliopsida</taxon>
        <taxon>eudicotyledons</taxon>
        <taxon>Gunneridae</taxon>
        <taxon>Pentapetalae</taxon>
        <taxon>rosids</taxon>
        <taxon>fabids</taxon>
        <taxon>Rosales</taxon>
        <taxon>Rosaceae</taxon>
        <taxon>Rosoideae</taxon>
        <taxon>Rosoideae incertae sedis</taxon>
        <taxon>Rosa</taxon>
    </lineage>
</organism>
<dbReference type="Gramene" id="PRQ21720">
    <property type="protein sequence ID" value="PRQ21720"/>
    <property type="gene ID" value="RchiOBHm_Chr7g0242331"/>
</dbReference>
<dbReference type="Proteomes" id="UP000238479">
    <property type="component" value="Chromosome 7"/>
</dbReference>
<evidence type="ECO:0000313" key="3">
    <source>
        <dbReference type="Proteomes" id="UP000238479"/>
    </source>
</evidence>